<reference evidence="1" key="2">
    <citation type="submission" date="2022-03" db="EMBL/GenBank/DDBJ databases">
        <title>Draft title - Genomic analysis of global carrot germplasm unveils the trajectory of domestication and the origin of high carotenoid orange carrot.</title>
        <authorList>
            <person name="Iorizzo M."/>
            <person name="Ellison S."/>
            <person name="Senalik D."/>
            <person name="Macko-Podgorni A."/>
            <person name="Grzebelus D."/>
            <person name="Bostan H."/>
            <person name="Rolling W."/>
            <person name="Curaba J."/>
            <person name="Simon P."/>
        </authorList>
    </citation>
    <scope>NUCLEOTIDE SEQUENCE</scope>
    <source>
        <tissue evidence="1">Leaf</tissue>
    </source>
</reference>
<dbReference type="AlphaFoldDB" id="A0A164VM40"/>
<keyword evidence="2" id="KW-1185">Reference proteome</keyword>
<evidence type="ECO:0000313" key="1">
    <source>
        <dbReference type="EMBL" id="WOH04673.1"/>
    </source>
</evidence>
<reference evidence="1" key="1">
    <citation type="journal article" date="2016" name="Nat. Genet.">
        <title>A high-quality carrot genome assembly provides new insights into carotenoid accumulation and asterid genome evolution.</title>
        <authorList>
            <person name="Iorizzo M."/>
            <person name="Ellison S."/>
            <person name="Senalik D."/>
            <person name="Zeng P."/>
            <person name="Satapoomin P."/>
            <person name="Huang J."/>
            <person name="Bowman M."/>
            <person name="Iovene M."/>
            <person name="Sanseverino W."/>
            <person name="Cavagnaro P."/>
            <person name="Yildiz M."/>
            <person name="Macko-Podgorni A."/>
            <person name="Moranska E."/>
            <person name="Grzebelus E."/>
            <person name="Grzebelus D."/>
            <person name="Ashrafi H."/>
            <person name="Zheng Z."/>
            <person name="Cheng S."/>
            <person name="Spooner D."/>
            <person name="Van Deynze A."/>
            <person name="Simon P."/>
        </authorList>
    </citation>
    <scope>NUCLEOTIDE SEQUENCE</scope>
    <source>
        <tissue evidence="1">Leaf</tissue>
    </source>
</reference>
<dbReference type="PANTHER" id="PTHR36346">
    <property type="entry name" value="EXPRESSED PROTEIN"/>
    <property type="match status" value="1"/>
</dbReference>
<dbReference type="EMBL" id="CP093348">
    <property type="protein sequence ID" value="WOH04673.1"/>
    <property type="molecule type" value="Genomic_DNA"/>
</dbReference>
<dbReference type="OrthoDB" id="683342at2759"/>
<organism evidence="1 2">
    <name type="scientific">Daucus carota subsp. sativus</name>
    <name type="common">Carrot</name>
    <dbReference type="NCBI Taxonomy" id="79200"/>
    <lineage>
        <taxon>Eukaryota</taxon>
        <taxon>Viridiplantae</taxon>
        <taxon>Streptophyta</taxon>
        <taxon>Embryophyta</taxon>
        <taxon>Tracheophyta</taxon>
        <taxon>Spermatophyta</taxon>
        <taxon>Magnoliopsida</taxon>
        <taxon>eudicotyledons</taxon>
        <taxon>Gunneridae</taxon>
        <taxon>Pentapetalae</taxon>
        <taxon>asterids</taxon>
        <taxon>campanulids</taxon>
        <taxon>Apiales</taxon>
        <taxon>Apiaceae</taxon>
        <taxon>Apioideae</taxon>
        <taxon>Scandiceae</taxon>
        <taxon>Daucinae</taxon>
        <taxon>Daucus</taxon>
        <taxon>Daucus sect. Daucus</taxon>
    </lineage>
</organism>
<protein>
    <submittedName>
        <fullName evidence="1">Uncharacterized protein</fullName>
    </submittedName>
</protein>
<dbReference type="Proteomes" id="UP000077755">
    <property type="component" value="Chromosome 6"/>
</dbReference>
<sequence length="80" mass="8857">MAAVVDVWVGELAKLGEKVKIPSCVFFDTRRTRKACESAQVMEAEVEEQSSESRVKVNAKIEDTLSESTVFMLMNAFAPS</sequence>
<dbReference type="Gramene" id="KZM90557">
    <property type="protein sequence ID" value="KZM90557"/>
    <property type="gene ID" value="DCAR_022078"/>
</dbReference>
<accession>A0A164VM40</accession>
<evidence type="ECO:0000313" key="2">
    <source>
        <dbReference type="Proteomes" id="UP000077755"/>
    </source>
</evidence>
<name>A0A164VM40_DAUCS</name>
<dbReference type="PANTHER" id="PTHR36346:SF2">
    <property type="entry name" value="EXPRESSED PROTEIN"/>
    <property type="match status" value="1"/>
</dbReference>
<proteinExistence type="predicted"/>
<gene>
    <name evidence="1" type="ORF">DCAR_0624084</name>
</gene>